<reference evidence="4 5" key="1">
    <citation type="submission" date="2018-06" db="EMBL/GenBank/DDBJ databases">
        <title>Freshwater and sediment microbial communities from various areas in North America, analyzing microbe dynamics in response to fracking.</title>
        <authorList>
            <person name="Lamendella R."/>
        </authorList>
    </citation>
    <scope>NUCLEOTIDE SEQUENCE [LARGE SCALE GENOMIC DNA]</scope>
    <source>
        <strain evidence="4 5">97B</strain>
    </source>
</reference>
<dbReference type="InterPro" id="IPR051016">
    <property type="entry name" value="Diverse_Substrate_AcTransf"/>
</dbReference>
<dbReference type="PROSITE" id="PS51186">
    <property type="entry name" value="GNAT"/>
    <property type="match status" value="1"/>
</dbReference>
<evidence type="ECO:0000259" key="3">
    <source>
        <dbReference type="PROSITE" id="PS51186"/>
    </source>
</evidence>
<proteinExistence type="predicted"/>
<dbReference type="RefSeq" id="WP_181778005.1">
    <property type="nucleotide sequence ID" value="NZ_QNRJ01000001.1"/>
</dbReference>
<dbReference type="Proteomes" id="UP000252118">
    <property type="component" value="Unassembled WGS sequence"/>
</dbReference>
<evidence type="ECO:0000313" key="5">
    <source>
        <dbReference type="Proteomes" id="UP000252118"/>
    </source>
</evidence>
<dbReference type="InterPro" id="IPR016181">
    <property type="entry name" value="Acyl_CoA_acyltransferase"/>
</dbReference>
<dbReference type="Pfam" id="PF00583">
    <property type="entry name" value="Acetyltransf_1"/>
    <property type="match status" value="1"/>
</dbReference>
<dbReference type="SUPFAM" id="SSF55729">
    <property type="entry name" value="Acyl-CoA N-acyltransferases (Nat)"/>
    <property type="match status" value="1"/>
</dbReference>
<evidence type="ECO:0000256" key="2">
    <source>
        <dbReference type="ARBA" id="ARBA00023315"/>
    </source>
</evidence>
<dbReference type="PANTHER" id="PTHR10545">
    <property type="entry name" value="DIAMINE N-ACETYLTRANSFERASE"/>
    <property type="match status" value="1"/>
</dbReference>
<dbReference type="AlphaFoldDB" id="A0A366EZ95"/>
<keyword evidence="2" id="KW-0012">Acyltransferase</keyword>
<evidence type="ECO:0000256" key="1">
    <source>
        <dbReference type="ARBA" id="ARBA00022679"/>
    </source>
</evidence>
<dbReference type="CDD" id="cd04301">
    <property type="entry name" value="NAT_SF"/>
    <property type="match status" value="1"/>
</dbReference>
<sequence>MEFVLREATLDDYEKIKPIHKEVHDLHVSGRPDRYNATEHTLDMDYYKGLIMNDDARVFVIDHKDVIIAFTFLRKNESPDRETVVKKDYVFMEDFGVNEKYREKGLGKRMFTKAVEFTKEIGAESLELGVWEFNSTAIQFYESMGMKTQARKMEIKVHG</sequence>
<name>A0A366EZ95_9BACI</name>
<comment type="caution">
    <text evidence="4">The sequence shown here is derived from an EMBL/GenBank/DDBJ whole genome shotgun (WGS) entry which is preliminary data.</text>
</comment>
<protein>
    <submittedName>
        <fullName evidence="4">Acetyltransferase (GNAT) family protein</fullName>
    </submittedName>
</protein>
<accession>A0A366EZ95</accession>
<feature type="domain" description="N-acetyltransferase" evidence="3">
    <location>
        <begin position="3"/>
        <end position="159"/>
    </location>
</feature>
<dbReference type="Gene3D" id="3.40.630.30">
    <property type="match status" value="1"/>
</dbReference>
<dbReference type="EMBL" id="QNRJ01000001">
    <property type="protein sequence ID" value="RBP07664.1"/>
    <property type="molecule type" value="Genomic_DNA"/>
</dbReference>
<gene>
    <name evidence="4" type="ORF">DET59_10129</name>
</gene>
<dbReference type="GO" id="GO:0008080">
    <property type="term" value="F:N-acetyltransferase activity"/>
    <property type="evidence" value="ECO:0007669"/>
    <property type="project" value="TreeGrafter"/>
</dbReference>
<dbReference type="InterPro" id="IPR000182">
    <property type="entry name" value="GNAT_dom"/>
</dbReference>
<dbReference type="PANTHER" id="PTHR10545:SF29">
    <property type="entry name" value="GH14572P-RELATED"/>
    <property type="match status" value="1"/>
</dbReference>
<organism evidence="4 5">
    <name type="scientific">Rossellomorea aquimaris</name>
    <dbReference type="NCBI Taxonomy" id="189382"/>
    <lineage>
        <taxon>Bacteria</taxon>
        <taxon>Bacillati</taxon>
        <taxon>Bacillota</taxon>
        <taxon>Bacilli</taxon>
        <taxon>Bacillales</taxon>
        <taxon>Bacillaceae</taxon>
        <taxon>Rossellomorea</taxon>
    </lineage>
</organism>
<evidence type="ECO:0000313" key="4">
    <source>
        <dbReference type="EMBL" id="RBP07664.1"/>
    </source>
</evidence>
<keyword evidence="1 4" id="KW-0808">Transferase</keyword>